<evidence type="ECO:0000313" key="1">
    <source>
        <dbReference type="EMBL" id="MUV02317.1"/>
    </source>
</evidence>
<dbReference type="AlphaFoldDB" id="A0A6N8HD80"/>
<dbReference type="Proteomes" id="UP000433945">
    <property type="component" value="Unassembled WGS sequence"/>
</dbReference>
<name>A0A6N8HD80_9FLAO</name>
<comment type="caution">
    <text evidence="1">The sequence shown here is derived from an EMBL/GenBank/DDBJ whole genome shotgun (WGS) entry which is preliminary data.</text>
</comment>
<gene>
    <name evidence="1" type="primary">mobC</name>
    <name evidence="1" type="ORF">GN157_01210</name>
</gene>
<accession>A0A6N8HD80</accession>
<keyword evidence="2" id="KW-1185">Reference proteome</keyword>
<organism evidence="1 2">
    <name type="scientific">Flavobacterium rakeshii</name>
    <dbReference type="NCBI Taxonomy" id="1038845"/>
    <lineage>
        <taxon>Bacteria</taxon>
        <taxon>Pseudomonadati</taxon>
        <taxon>Bacteroidota</taxon>
        <taxon>Flavobacteriia</taxon>
        <taxon>Flavobacteriales</taxon>
        <taxon>Flavobacteriaceae</taxon>
        <taxon>Flavobacterium</taxon>
    </lineage>
</organism>
<dbReference type="Pfam" id="PF19514">
    <property type="entry name" value="MobC_2"/>
    <property type="match status" value="1"/>
</dbReference>
<evidence type="ECO:0000313" key="2">
    <source>
        <dbReference type="Proteomes" id="UP000433945"/>
    </source>
</evidence>
<reference evidence="1 2" key="1">
    <citation type="submission" date="2019-12" db="EMBL/GenBank/DDBJ databases">
        <authorList>
            <person name="Sun J.-Q."/>
        </authorList>
    </citation>
    <scope>NUCLEOTIDE SEQUENCE [LARGE SCALE GENOMIC DNA]</scope>
    <source>
        <strain evidence="1 2">JCM 17928</strain>
    </source>
</reference>
<sequence>MMETENNNRKRRIYVRLTDKEFTTLESRCKNTTCRSVSDYVRHCLFSKPITTIKRDASADEAIMQMSHLNRELNAIGNNFNQLVRKVNATSQAAEIKALLLLFESQKKTLFSKINDVKEQLQKLAEKWLQ</sequence>
<protein>
    <submittedName>
        <fullName evidence="1">Plasmid mobilization relaxosome protein MobC</fullName>
    </submittedName>
</protein>
<dbReference type="EMBL" id="WOWP01000003">
    <property type="protein sequence ID" value="MUV02317.1"/>
    <property type="molecule type" value="Genomic_DNA"/>
</dbReference>
<dbReference type="InterPro" id="IPR045788">
    <property type="entry name" value="MobC_2"/>
</dbReference>
<proteinExistence type="predicted"/>